<feature type="domain" description="HTH marR-type" evidence="4">
    <location>
        <begin position="1"/>
        <end position="134"/>
    </location>
</feature>
<keyword evidence="1" id="KW-0805">Transcription regulation</keyword>
<sequence>MAQPDLEHLAQALREFAGGLLRSTRTDSLSRTAASTLSWLSREGAMRITTLAEREAVTQPAMTGLVQRLEAGGLVSRKADARDGRAALIDITPHGREVLERRRAAQDAIIIDRLAGLSPDELAAVEAALPALYNVTELHVV</sequence>
<name>A0A5M4FG64_9ACTN</name>
<dbReference type="InterPro" id="IPR000835">
    <property type="entry name" value="HTH_MarR-typ"/>
</dbReference>
<evidence type="ECO:0000259" key="4">
    <source>
        <dbReference type="PROSITE" id="PS50995"/>
    </source>
</evidence>
<dbReference type="Gene3D" id="1.10.10.10">
    <property type="entry name" value="Winged helix-like DNA-binding domain superfamily/Winged helix DNA-binding domain"/>
    <property type="match status" value="1"/>
</dbReference>
<dbReference type="Proteomes" id="UP000380867">
    <property type="component" value="Unassembled WGS sequence"/>
</dbReference>
<protein>
    <submittedName>
        <fullName evidence="5">MarR family transcriptional regulator</fullName>
    </submittedName>
</protein>
<dbReference type="InterPro" id="IPR023187">
    <property type="entry name" value="Tscrpt_reg_MarR-type_CS"/>
</dbReference>
<dbReference type="PANTHER" id="PTHR39515">
    <property type="entry name" value="CONSERVED PROTEIN"/>
    <property type="match status" value="1"/>
</dbReference>
<dbReference type="PROSITE" id="PS01117">
    <property type="entry name" value="HTH_MARR_1"/>
    <property type="match status" value="1"/>
</dbReference>
<evidence type="ECO:0000313" key="6">
    <source>
        <dbReference type="Proteomes" id="UP000380867"/>
    </source>
</evidence>
<evidence type="ECO:0000256" key="1">
    <source>
        <dbReference type="ARBA" id="ARBA00023015"/>
    </source>
</evidence>
<dbReference type="RefSeq" id="WP_149689648.1">
    <property type="nucleotide sequence ID" value="NZ_SDPQ02000002.1"/>
</dbReference>
<dbReference type="AlphaFoldDB" id="A0A5M4FG64"/>
<proteinExistence type="predicted"/>
<keyword evidence="6" id="KW-1185">Reference proteome</keyword>
<dbReference type="Pfam" id="PF01047">
    <property type="entry name" value="MarR"/>
    <property type="match status" value="1"/>
</dbReference>
<organism evidence="5 6">
    <name type="scientific">Aeromicrobium ginsengisoli</name>
    <dbReference type="NCBI Taxonomy" id="363867"/>
    <lineage>
        <taxon>Bacteria</taxon>
        <taxon>Bacillati</taxon>
        <taxon>Actinomycetota</taxon>
        <taxon>Actinomycetes</taxon>
        <taxon>Propionibacteriales</taxon>
        <taxon>Nocardioidaceae</taxon>
        <taxon>Aeromicrobium</taxon>
    </lineage>
</organism>
<dbReference type="EMBL" id="SDPQ02000002">
    <property type="protein sequence ID" value="KAA1398219.1"/>
    <property type="molecule type" value="Genomic_DNA"/>
</dbReference>
<reference evidence="5" key="1">
    <citation type="submission" date="2019-09" db="EMBL/GenBank/DDBJ databases">
        <authorList>
            <person name="Li J."/>
        </authorList>
    </citation>
    <scope>NUCLEOTIDE SEQUENCE [LARGE SCALE GENOMIC DNA]</scope>
    <source>
        <strain evidence="5">JCM 14732</strain>
    </source>
</reference>
<evidence type="ECO:0000256" key="3">
    <source>
        <dbReference type="ARBA" id="ARBA00023163"/>
    </source>
</evidence>
<dbReference type="InterPro" id="IPR036390">
    <property type="entry name" value="WH_DNA-bd_sf"/>
</dbReference>
<keyword evidence="2" id="KW-0238">DNA-binding</keyword>
<dbReference type="InterPro" id="IPR036388">
    <property type="entry name" value="WH-like_DNA-bd_sf"/>
</dbReference>
<dbReference type="SUPFAM" id="SSF46785">
    <property type="entry name" value="Winged helix' DNA-binding domain"/>
    <property type="match status" value="1"/>
</dbReference>
<evidence type="ECO:0000313" key="5">
    <source>
        <dbReference type="EMBL" id="KAA1398219.1"/>
    </source>
</evidence>
<dbReference type="PROSITE" id="PS50995">
    <property type="entry name" value="HTH_MARR_2"/>
    <property type="match status" value="1"/>
</dbReference>
<dbReference type="PRINTS" id="PR00598">
    <property type="entry name" value="HTHMARR"/>
</dbReference>
<accession>A0A5M4FG64</accession>
<dbReference type="SMART" id="SM00347">
    <property type="entry name" value="HTH_MARR"/>
    <property type="match status" value="1"/>
</dbReference>
<keyword evidence="3" id="KW-0804">Transcription</keyword>
<gene>
    <name evidence="5" type="ORF">ESP70_012910</name>
</gene>
<dbReference type="GO" id="GO:0003677">
    <property type="term" value="F:DNA binding"/>
    <property type="evidence" value="ECO:0007669"/>
    <property type="project" value="UniProtKB-KW"/>
</dbReference>
<dbReference type="InterPro" id="IPR052526">
    <property type="entry name" value="HTH-type_Bedaq_tolerance"/>
</dbReference>
<comment type="caution">
    <text evidence="5">The sequence shown here is derived from an EMBL/GenBank/DDBJ whole genome shotgun (WGS) entry which is preliminary data.</text>
</comment>
<dbReference type="GO" id="GO:0003700">
    <property type="term" value="F:DNA-binding transcription factor activity"/>
    <property type="evidence" value="ECO:0007669"/>
    <property type="project" value="InterPro"/>
</dbReference>
<evidence type="ECO:0000256" key="2">
    <source>
        <dbReference type="ARBA" id="ARBA00023125"/>
    </source>
</evidence>
<dbReference type="PANTHER" id="PTHR39515:SF2">
    <property type="entry name" value="HTH-TYPE TRANSCRIPTIONAL REGULATOR RV0880"/>
    <property type="match status" value="1"/>
</dbReference>
<dbReference type="OrthoDB" id="8966183at2"/>